<dbReference type="Pfam" id="PF00059">
    <property type="entry name" value="Lectin_C"/>
    <property type="match status" value="1"/>
</dbReference>
<organism evidence="5 6">
    <name type="scientific">Muraenolepis orangiensis</name>
    <name type="common">Patagonian moray cod</name>
    <dbReference type="NCBI Taxonomy" id="630683"/>
    <lineage>
        <taxon>Eukaryota</taxon>
        <taxon>Metazoa</taxon>
        <taxon>Chordata</taxon>
        <taxon>Craniata</taxon>
        <taxon>Vertebrata</taxon>
        <taxon>Euteleostomi</taxon>
        <taxon>Actinopterygii</taxon>
        <taxon>Neopterygii</taxon>
        <taxon>Teleostei</taxon>
        <taxon>Neoteleostei</taxon>
        <taxon>Acanthomorphata</taxon>
        <taxon>Zeiogadaria</taxon>
        <taxon>Gadariae</taxon>
        <taxon>Gadiformes</taxon>
        <taxon>Muraenolepidoidei</taxon>
        <taxon>Muraenolepididae</taxon>
        <taxon>Muraenolepis</taxon>
    </lineage>
</organism>
<evidence type="ECO:0000313" key="5">
    <source>
        <dbReference type="EMBL" id="KAJ3614633.1"/>
    </source>
</evidence>
<keyword evidence="6" id="KW-1185">Reference proteome</keyword>
<dbReference type="InterPro" id="IPR039689">
    <property type="entry name" value="CD72"/>
</dbReference>
<keyword evidence="3" id="KW-0812">Transmembrane</keyword>
<dbReference type="InterPro" id="IPR016186">
    <property type="entry name" value="C-type_lectin-like/link_sf"/>
</dbReference>
<dbReference type="AlphaFoldDB" id="A0A9Q0EXW1"/>
<dbReference type="InterPro" id="IPR033989">
    <property type="entry name" value="CD209-like_CTLD"/>
</dbReference>
<keyword evidence="3" id="KW-0472">Membrane</keyword>
<feature type="region of interest" description="Disordered" evidence="2">
    <location>
        <begin position="136"/>
        <end position="161"/>
    </location>
</feature>
<protein>
    <recommendedName>
        <fullName evidence="4">C-type lectin domain-containing protein</fullName>
    </recommendedName>
</protein>
<proteinExistence type="predicted"/>
<dbReference type="CDD" id="cd03590">
    <property type="entry name" value="CLECT_DC-SIGN_like"/>
    <property type="match status" value="1"/>
</dbReference>
<keyword evidence="3" id="KW-1133">Transmembrane helix</keyword>
<evidence type="ECO:0000256" key="1">
    <source>
        <dbReference type="ARBA" id="ARBA00022734"/>
    </source>
</evidence>
<dbReference type="SUPFAM" id="SSF56436">
    <property type="entry name" value="C-type lectin-like"/>
    <property type="match status" value="1"/>
</dbReference>
<dbReference type="GO" id="GO:0004888">
    <property type="term" value="F:transmembrane signaling receptor activity"/>
    <property type="evidence" value="ECO:0007669"/>
    <property type="project" value="InterPro"/>
</dbReference>
<name>A0A9Q0EXW1_9TELE</name>
<feature type="region of interest" description="Disordered" evidence="2">
    <location>
        <begin position="173"/>
        <end position="197"/>
    </location>
</feature>
<dbReference type="OrthoDB" id="10255512at2759"/>
<dbReference type="Gene3D" id="1.20.5.400">
    <property type="match status" value="4"/>
</dbReference>
<sequence length="394" mass="45113">MMNLDFEDSLKTYNQGKASYQTVMWLRDRPFRAASVCLGLLCVILLIGVITLANQQPHHQVGVDQSINIGNISMKLAQMKTSNSNLTKERDQLQTSNHNLTQERDQLQTSNTKLIQEGDQLKTSNNKLTQVGDYLRTSNNNLTEERDQLKTSNRNMTDLRDRLQINYNQLSQERGRSMTSDDNVTPPGPPQQTGYNDLTQERDELRARYNQLADLRDQLQTSNNNLTHERDQLQISNNNLRQQKDQLVTSNNNLTQERDQLQTSNNYLTEERDHLKTELHQLIALNANITICPSKWTHGDDNCYFISKESKSWKESRKYCQEKGADLVIINTKAEQDFLMTITTLSSWIGLSDLATESVWKWIDGSPLKKLPRESEIVPGVSDLSPTEDPGIQT</sequence>
<keyword evidence="1" id="KW-0430">Lectin</keyword>
<evidence type="ECO:0000259" key="4">
    <source>
        <dbReference type="PROSITE" id="PS50041"/>
    </source>
</evidence>
<evidence type="ECO:0000256" key="3">
    <source>
        <dbReference type="SAM" id="Phobius"/>
    </source>
</evidence>
<dbReference type="SMART" id="SM00034">
    <property type="entry name" value="CLECT"/>
    <property type="match status" value="1"/>
</dbReference>
<dbReference type="PANTHER" id="PTHR15028">
    <property type="entry name" value="CD72-RELATED"/>
    <property type="match status" value="1"/>
</dbReference>
<dbReference type="Gene3D" id="3.10.100.10">
    <property type="entry name" value="Mannose-Binding Protein A, subunit A"/>
    <property type="match status" value="1"/>
</dbReference>
<dbReference type="PANTHER" id="PTHR15028:SF6">
    <property type="entry name" value="B-CELL DIFFERENTIATION ANTIGEN CD72"/>
    <property type="match status" value="1"/>
</dbReference>
<dbReference type="GO" id="GO:0005886">
    <property type="term" value="C:plasma membrane"/>
    <property type="evidence" value="ECO:0007669"/>
    <property type="project" value="InterPro"/>
</dbReference>
<feature type="domain" description="C-type lectin" evidence="4">
    <location>
        <begin position="299"/>
        <end position="368"/>
    </location>
</feature>
<feature type="compositionally biased region" description="Polar residues" evidence="2">
    <location>
        <begin position="173"/>
        <end position="183"/>
    </location>
</feature>
<dbReference type="EMBL" id="JANIIK010000034">
    <property type="protein sequence ID" value="KAJ3614633.1"/>
    <property type="molecule type" value="Genomic_DNA"/>
</dbReference>
<reference evidence="5" key="1">
    <citation type="submission" date="2022-07" db="EMBL/GenBank/DDBJ databases">
        <title>Chromosome-level genome of Muraenolepis orangiensis.</title>
        <authorList>
            <person name="Kim J."/>
        </authorList>
    </citation>
    <scope>NUCLEOTIDE SEQUENCE</scope>
    <source>
        <strain evidence="5">KU_S4_2022</strain>
        <tissue evidence="5">Muscle</tissue>
    </source>
</reference>
<dbReference type="InterPro" id="IPR001304">
    <property type="entry name" value="C-type_lectin-like"/>
</dbReference>
<dbReference type="InterPro" id="IPR016187">
    <property type="entry name" value="CTDL_fold"/>
</dbReference>
<evidence type="ECO:0000256" key="2">
    <source>
        <dbReference type="SAM" id="MobiDB-lite"/>
    </source>
</evidence>
<dbReference type="PROSITE" id="PS50041">
    <property type="entry name" value="C_TYPE_LECTIN_2"/>
    <property type="match status" value="1"/>
</dbReference>
<evidence type="ECO:0000313" key="6">
    <source>
        <dbReference type="Proteomes" id="UP001148018"/>
    </source>
</evidence>
<comment type="caution">
    <text evidence="5">The sequence shown here is derived from an EMBL/GenBank/DDBJ whole genome shotgun (WGS) entry which is preliminary data.</text>
</comment>
<feature type="transmembrane region" description="Helical" evidence="3">
    <location>
        <begin position="33"/>
        <end position="53"/>
    </location>
</feature>
<accession>A0A9Q0EXW1</accession>
<dbReference type="GO" id="GO:0030246">
    <property type="term" value="F:carbohydrate binding"/>
    <property type="evidence" value="ECO:0007669"/>
    <property type="project" value="UniProtKB-KW"/>
</dbReference>
<dbReference type="Proteomes" id="UP001148018">
    <property type="component" value="Unassembled WGS sequence"/>
</dbReference>
<gene>
    <name evidence="5" type="ORF">NHX12_018204</name>
</gene>